<evidence type="ECO:0000259" key="7">
    <source>
        <dbReference type="SMART" id="SM00922"/>
    </source>
</evidence>
<dbReference type="Gene3D" id="3.30.390.10">
    <property type="entry name" value="Enolase-like, N-terminal domain"/>
    <property type="match status" value="1"/>
</dbReference>
<dbReference type="CDD" id="cd03317">
    <property type="entry name" value="NAAAR"/>
    <property type="match status" value="1"/>
</dbReference>
<keyword evidence="9" id="KW-1185">Reference proteome</keyword>
<gene>
    <name evidence="8" type="primary">menC</name>
    <name evidence="8" type="ORF">H0266_12920</name>
</gene>
<dbReference type="UniPathway" id="UPA00079"/>
<comment type="cofactor">
    <cofactor evidence="1">
        <name>a divalent metal cation</name>
        <dbReference type="ChEBI" id="CHEBI:60240"/>
    </cofactor>
</comment>
<dbReference type="SUPFAM" id="SSF51604">
    <property type="entry name" value="Enolase C-terminal domain-like"/>
    <property type="match status" value="1"/>
</dbReference>
<dbReference type="SFLD" id="SFLDF00009">
    <property type="entry name" value="o-succinylbenzoate_synthase"/>
    <property type="match status" value="1"/>
</dbReference>
<dbReference type="SMART" id="SM00922">
    <property type="entry name" value="MR_MLE"/>
    <property type="match status" value="1"/>
</dbReference>
<keyword evidence="3" id="KW-0460">Magnesium</keyword>
<proteinExistence type="predicted"/>
<dbReference type="SUPFAM" id="SSF54826">
    <property type="entry name" value="Enolase N-terminal domain-like"/>
    <property type="match status" value="1"/>
</dbReference>
<evidence type="ECO:0000256" key="4">
    <source>
        <dbReference type="ARBA" id="ARBA00023239"/>
    </source>
</evidence>
<dbReference type="RefSeq" id="WP_181472781.1">
    <property type="nucleotide sequence ID" value="NZ_JACEFG010000002.1"/>
</dbReference>
<dbReference type="GO" id="GO:0016854">
    <property type="term" value="F:racemase and epimerase activity"/>
    <property type="evidence" value="ECO:0007669"/>
    <property type="project" value="UniProtKB-ARBA"/>
</dbReference>
<evidence type="ECO:0000256" key="5">
    <source>
        <dbReference type="ARBA" id="ARBA00029491"/>
    </source>
</evidence>
<keyword evidence="4 8" id="KW-0456">Lyase</keyword>
<keyword evidence="2" id="KW-0479">Metal-binding</keyword>
<dbReference type="InterPro" id="IPR013342">
    <property type="entry name" value="Mandelate_racemase_C"/>
</dbReference>
<reference evidence="8 9" key="1">
    <citation type="journal article" date="2004" name="Extremophiles">
        <title>Halobacillus locisalis sp. nov., a halophilic bacterium isolated from a marine solar saltern of the Yellow Sea in Korea.</title>
        <authorList>
            <person name="Yoon J.H."/>
            <person name="Kang K.H."/>
            <person name="Oh T.K."/>
            <person name="Park Y.H."/>
        </authorList>
    </citation>
    <scope>NUCLEOTIDE SEQUENCE [LARGE SCALE GENOMIC DNA]</scope>
    <source>
        <strain evidence="8 9">KCTC 3788</strain>
    </source>
</reference>
<evidence type="ECO:0000256" key="2">
    <source>
        <dbReference type="ARBA" id="ARBA00022723"/>
    </source>
</evidence>
<dbReference type="GO" id="GO:0043748">
    <property type="term" value="F:O-succinylbenzoate synthase activity"/>
    <property type="evidence" value="ECO:0007669"/>
    <property type="project" value="UniProtKB-EC"/>
</dbReference>
<dbReference type="InterPro" id="IPR013341">
    <property type="entry name" value="Mandelate_racemase_N_dom"/>
</dbReference>
<organism evidence="8 9">
    <name type="scientific">Halobacillus locisalis</name>
    <dbReference type="NCBI Taxonomy" id="220753"/>
    <lineage>
        <taxon>Bacteria</taxon>
        <taxon>Bacillati</taxon>
        <taxon>Bacillota</taxon>
        <taxon>Bacilli</taxon>
        <taxon>Bacillales</taxon>
        <taxon>Bacillaceae</taxon>
        <taxon>Halobacillus</taxon>
    </lineage>
</organism>
<dbReference type="SFLD" id="SFLDG00180">
    <property type="entry name" value="muconate_cycloisomerase"/>
    <property type="match status" value="1"/>
</dbReference>
<dbReference type="GO" id="GO:0009234">
    <property type="term" value="P:menaquinone biosynthetic process"/>
    <property type="evidence" value="ECO:0007669"/>
    <property type="project" value="UniProtKB-UniRule"/>
</dbReference>
<dbReference type="PANTHER" id="PTHR48073:SF5">
    <property type="entry name" value="O-SUCCINYLBENZOATE SYNTHASE"/>
    <property type="match status" value="1"/>
</dbReference>
<dbReference type="SFLD" id="SFLDS00001">
    <property type="entry name" value="Enolase"/>
    <property type="match status" value="1"/>
</dbReference>
<dbReference type="NCBIfam" id="TIGR01928">
    <property type="entry name" value="menC_lowGC_arch"/>
    <property type="match status" value="1"/>
</dbReference>
<name>A0A838CUQ4_9BACI</name>
<dbReference type="UniPathway" id="UPA01057">
    <property type="reaction ID" value="UER00165"/>
</dbReference>
<dbReference type="AlphaFoldDB" id="A0A838CUQ4"/>
<accession>A0A838CUQ4</accession>
<feature type="domain" description="Mandelate racemase/muconate lactonizing enzyme C-terminal" evidence="7">
    <location>
        <begin position="143"/>
        <end position="232"/>
    </location>
</feature>
<dbReference type="EMBL" id="JACEFG010000002">
    <property type="protein sequence ID" value="MBA2175797.1"/>
    <property type="molecule type" value="Genomic_DNA"/>
</dbReference>
<dbReference type="InterPro" id="IPR036849">
    <property type="entry name" value="Enolase-like_C_sf"/>
</dbReference>
<dbReference type="Gene3D" id="3.20.20.120">
    <property type="entry name" value="Enolase-like C-terminal domain"/>
    <property type="match status" value="1"/>
</dbReference>
<dbReference type="InterPro" id="IPR010197">
    <property type="entry name" value="OSBS/NAAAR"/>
</dbReference>
<comment type="caution">
    <text evidence="8">The sequence shown here is derived from an EMBL/GenBank/DDBJ whole genome shotgun (WGS) entry which is preliminary data.</text>
</comment>
<evidence type="ECO:0000256" key="1">
    <source>
        <dbReference type="ARBA" id="ARBA00001968"/>
    </source>
</evidence>
<dbReference type="InterPro" id="IPR029065">
    <property type="entry name" value="Enolase_C-like"/>
</dbReference>
<dbReference type="Proteomes" id="UP000571017">
    <property type="component" value="Unassembled WGS sequence"/>
</dbReference>
<dbReference type="Pfam" id="PF02746">
    <property type="entry name" value="MR_MLE_N"/>
    <property type="match status" value="1"/>
</dbReference>
<dbReference type="Pfam" id="PF13378">
    <property type="entry name" value="MR_MLE_C"/>
    <property type="match status" value="1"/>
</dbReference>
<evidence type="ECO:0000313" key="9">
    <source>
        <dbReference type="Proteomes" id="UP000571017"/>
    </source>
</evidence>
<dbReference type="PANTHER" id="PTHR48073">
    <property type="entry name" value="O-SUCCINYLBENZOATE SYNTHASE-RELATED"/>
    <property type="match status" value="1"/>
</dbReference>
<dbReference type="InterPro" id="IPR029017">
    <property type="entry name" value="Enolase-like_N"/>
</dbReference>
<dbReference type="GO" id="GO:0046872">
    <property type="term" value="F:metal ion binding"/>
    <property type="evidence" value="ECO:0007669"/>
    <property type="project" value="UniProtKB-KW"/>
</dbReference>
<sequence>MEIDHFSFKQVELPLKAPFRTHQGTVTTRKLIIVEVVDRHGMKGYGEVTAFETPFYTYETLSTAWHVIKDVLLPALDWSSIEHPSTFAGKTSFVQGHPMAKAGIEGALWDLYSKRLGKSLSEVIGGGRQRVKAGAVLSLSDSLEEDLSRLKREGYERFKLKVEKGKELAAVQSVQQIDDSLPIMIDANGQYSKNDMDHLVSMDPLGLTMIEQPFQPGDFYLHQQLQQQISTPICLDESIMNVHDAVQAVQFNSCHVINIKISRVGGLTAAKSIHDYCLHHQIPVWCGGMVESGISKAHNLALASLKNFSIPGDLSSSTRYFERDIISPGITLENGSIEVPTNPGIGVVVDEEFLQHVTTQTYVYSI</sequence>
<evidence type="ECO:0000256" key="3">
    <source>
        <dbReference type="ARBA" id="ARBA00022842"/>
    </source>
</evidence>
<dbReference type="EC" id="4.2.1.113" evidence="5 6"/>
<evidence type="ECO:0000313" key="8">
    <source>
        <dbReference type="EMBL" id="MBA2175797.1"/>
    </source>
</evidence>
<protein>
    <recommendedName>
        <fullName evidence="5 6">o-succinylbenzoate synthase</fullName>
        <ecNumber evidence="5 6">4.2.1.113</ecNumber>
    </recommendedName>
</protein>
<evidence type="ECO:0000256" key="6">
    <source>
        <dbReference type="NCBIfam" id="TIGR01928"/>
    </source>
</evidence>